<name>A0A9W6IKV1_9PROT</name>
<comment type="subcellular location">
    <subcellularLocation>
        <location evidence="1 11">Cell outer membrane</location>
        <topology evidence="1 11">Multi-pass membrane protein</topology>
    </subcellularLocation>
</comment>
<dbReference type="InterPro" id="IPR036942">
    <property type="entry name" value="Beta-barrel_TonB_sf"/>
</dbReference>
<evidence type="ECO:0000256" key="10">
    <source>
        <dbReference type="ARBA" id="ARBA00023237"/>
    </source>
</evidence>
<keyword evidence="6" id="KW-0408">Iron</keyword>
<dbReference type="GO" id="GO:0006826">
    <property type="term" value="P:iron ion transport"/>
    <property type="evidence" value="ECO:0007669"/>
    <property type="project" value="UniProtKB-KW"/>
</dbReference>
<evidence type="ECO:0000256" key="2">
    <source>
        <dbReference type="ARBA" id="ARBA00022448"/>
    </source>
</evidence>
<dbReference type="InterPro" id="IPR012910">
    <property type="entry name" value="Plug_dom"/>
</dbReference>
<dbReference type="InterPro" id="IPR000531">
    <property type="entry name" value="Beta-barrel_TonB"/>
</dbReference>
<keyword evidence="5 11" id="KW-0812">Transmembrane</keyword>
<sequence length="686" mass="73991">MRAAAFAAIAAASLPLPANAQFDEALEETDADVIVVTAQKREQRAQDVAASLDVLTAAALENARLLDIADLASGIAGLDMAEFADGQYRLAYRGIGATGTSDNQNFSTAIDGVIAPYNNTYRLLDVERVEVLKGPQGTLYGRNTNAGVVSIVTRDGSEGDGGSVTVYGGSGETYGLRAALGGPLEESNLFFRLAGRYEQSEGFIENTVLGLDDAHATEDFTLRGTAGWDNGGLRIVGRLTYDRYDNNADNLVPVQTPRESIAPDLGTGYGQLVLPVVTIEGPLLGADFTSITAYASADRIARFSAVLSPVLLGQEDRFDSFSQEFRLAGDAPLFGHASSWVAGLYLLDERHAFRSTTLFTPLNLLLLDQSQRQSTRAIALFGEAETELSQDWTLTTGLRLAFEDQEADYRVAAGAPLQSHSDDYTSLQPKLVLAWRPQDDMQIYGSVTRGFRAGSIFISNPGDPGYDQEDVWQYELGLKGVFLDGALEIDAAAFYIDWTDMQIQRSVVLSTSPFQTGTVVDNASSARSAGFELGARYSPADRLELFASASLTDAEYEDFRTFDTLGNPLDYSGNRIELIPETALTAGAVYTHPSGVFASIDATHYGEMAYDAANTDFQSEYTTLNATLAYDAEAFRIALSGRNLTDEEYFTRGLVVAGAGTFGYPADPRTVMLEITARFGSGTRPR</sequence>
<comment type="caution">
    <text evidence="16">The sequence shown here is derived from an EMBL/GenBank/DDBJ whole genome shotgun (WGS) entry which is preliminary data.</text>
</comment>
<proteinExistence type="inferred from homology"/>
<keyword evidence="17" id="KW-1185">Reference proteome</keyword>
<evidence type="ECO:0000256" key="8">
    <source>
        <dbReference type="ARBA" id="ARBA00023077"/>
    </source>
</evidence>
<keyword evidence="2 11" id="KW-0813">Transport</keyword>
<comment type="similarity">
    <text evidence="11 12">Belongs to the TonB-dependent receptor family.</text>
</comment>
<keyword evidence="3 11" id="KW-1134">Transmembrane beta strand</keyword>
<keyword evidence="8 12" id="KW-0798">TonB box</keyword>
<evidence type="ECO:0000256" key="6">
    <source>
        <dbReference type="ARBA" id="ARBA00023004"/>
    </source>
</evidence>
<keyword evidence="9 11" id="KW-0472">Membrane</keyword>
<dbReference type="Gene3D" id="2.40.170.20">
    <property type="entry name" value="TonB-dependent receptor, beta-barrel domain"/>
    <property type="match status" value="1"/>
</dbReference>
<evidence type="ECO:0000256" key="3">
    <source>
        <dbReference type="ARBA" id="ARBA00022452"/>
    </source>
</evidence>
<evidence type="ECO:0000313" key="17">
    <source>
        <dbReference type="Proteomes" id="UP001143486"/>
    </source>
</evidence>
<dbReference type="Pfam" id="PF00593">
    <property type="entry name" value="TonB_dep_Rec_b-barrel"/>
    <property type="match status" value="1"/>
</dbReference>
<protein>
    <submittedName>
        <fullName evidence="16">TonB-dependent receptor</fullName>
    </submittedName>
</protein>
<organism evidence="16 17">
    <name type="scientific">Maricaulis virginensis</name>
    <dbReference type="NCBI Taxonomy" id="144022"/>
    <lineage>
        <taxon>Bacteria</taxon>
        <taxon>Pseudomonadati</taxon>
        <taxon>Pseudomonadota</taxon>
        <taxon>Alphaproteobacteria</taxon>
        <taxon>Maricaulales</taxon>
        <taxon>Maricaulaceae</taxon>
        <taxon>Maricaulis</taxon>
    </lineage>
</organism>
<keyword evidence="4" id="KW-0410">Iron transport</keyword>
<feature type="signal peptide" evidence="13">
    <location>
        <begin position="1"/>
        <end position="20"/>
    </location>
</feature>
<evidence type="ECO:0000256" key="7">
    <source>
        <dbReference type="ARBA" id="ARBA00023065"/>
    </source>
</evidence>
<dbReference type="SUPFAM" id="SSF56935">
    <property type="entry name" value="Porins"/>
    <property type="match status" value="1"/>
</dbReference>
<evidence type="ECO:0000256" key="11">
    <source>
        <dbReference type="PROSITE-ProRule" id="PRU01360"/>
    </source>
</evidence>
<dbReference type="EMBL" id="BSFE01000004">
    <property type="protein sequence ID" value="GLK52201.1"/>
    <property type="molecule type" value="Genomic_DNA"/>
</dbReference>
<dbReference type="PROSITE" id="PS52016">
    <property type="entry name" value="TONB_DEPENDENT_REC_3"/>
    <property type="match status" value="1"/>
</dbReference>
<evidence type="ECO:0000256" key="13">
    <source>
        <dbReference type="SAM" id="SignalP"/>
    </source>
</evidence>
<dbReference type="PANTHER" id="PTHR32552">
    <property type="entry name" value="FERRICHROME IRON RECEPTOR-RELATED"/>
    <property type="match status" value="1"/>
</dbReference>
<evidence type="ECO:0000259" key="15">
    <source>
        <dbReference type="Pfam" id="PF07715"/>
    </source>
</evidence>
<keyword evidence="7" id="KW-0406">Ion transport</keyword>
<feature type="chain" id="PRO_5040812866" evidence="13">
    <location>
        <begin position="21"/>
        <end position="686"/>
    </location>
</feature>
<keyword evidence="10 11" id="KW-0998">Cell outer membrane</keyword>
<gene>
    <name evidence="16" type="ORF">GCM10017621_17090</name>
</gene>
<evidence type="ECO:0000256" key="9">
    <source>
        <dbReference type="ARBA" id="ARBA00023136"/>
    </source>
</evidence>
<accession>A0A9W6IKV1</accession>
<evidence type="ECO:0000256" key="1">
    <source>
        <dbReference type="ARBA" id="ARBA00004571"/>
    </source>
</evidence>
<reference evidence="16" key="1">
    <citation type="journal article" date="2014" name="Int. J. Syst. Evol. Microbiol.">
        <title>Complete genome sequence of Corynebacterium casei LMG S-19264T (=DSM 44701T), isolated from a smear-ripened cheese.</title>
        <authorList>
            <consortium name="US DOE Joint Genome Institute (JGI-PGF)"/>
            <person name="Walter F."/>
            <person name="Albersmeier A."/>
            <person name="Kalinowski J."/>
            <person name="Ruckert C."/>
        </authorList>
    </citation>
    <scope>NUCLEOTIDE SEQUENCE</scope>
    <source>
        <strain evidence="16">VKM B-1513</strain>
    </source>
</reference>
<evidence type="ECO:0000256" key="4">
    <source>
        <dbReference type="ARBA" id="ARBA00022496"/>
    </source>
</evidence>
<evidence type="ECO:0000259" key="14">
    <source>
        <dbReference type="Pfam" id="PF00593"/>
    </source>
</evidence>
<keyword evidence="13" id="KW-0732">Signal</keyword>
<keyword evidence="16" id="KW-0675">Receptor</keyword>
<feature type="domain" description="TonB-dependent receptor-like beta-barrel" evidence="14">
    <location>
        <begin position="257"/>
        <end position="644"/>
    </location>
</feature>
<dbReference type="InterPro" id="IPR039426">
    <property type="entry name" value="TonB-dep_rcpt-like"/>
</dbReference>
<feature type="domain" description="TonB-dependent receptor plug" evidence="15">
    <location>
        <begin position="45"/>
        <end position="148"/>
    </location>
</feature>
<evidence type="ECO:0000256" key="12">
    <source>
        <dbReference type="RuleBase" id="RU003357"/>
    </source>
</evidence>
<dbReference type="CDD" id="cd01347">
    <property type="entry name" value="ligand_gated_channel"/>
    <property type="match status" value="1"/>
</dbReference>
<dbReference type="GO" id="GO:0009279">
    <property type="term" value="C:cell outer membrane"/>
    <property type="evidence" value="ECO:0007669"/>
    <property type="project" value="UniProtKB-SubCell"/>
</dbReference>
<reference evidence="16" key="2">
    <citation type="submission" date="2023-01" db="EMBL/GenBank/DDBJ databases">
        <authorList>
            <person name="Sun Q."/>
            <person name="Evtushenko L."/>
        </authorList>
    </citation>
    <scope>NUCLEOTIDE SEQUENCE</scope>
    <source>
        <strain evidence="16">VKM B-1513</strain>
    </source>
</reference>
<dbReference type="AlphaFoldDB" id="A0A9W6IKV1"/>
<dbReference type="Pfam" id="PF07715">
    <property type="entry name" value="Plug"/>
    <property type="match status" value="1"/>
</dbReference>
<dbReference type="PANTHER" id="PTHR32552:SF81">
    <property type="entry name" value="TONB-DEPENDENT OUTER MEMBRANE RECEPTOR"/>
    <property type="match status" value="1"/>
</dbReference>
<evidence type="ECO:0000313" key="16">
    <source>
        <dbReference type="EMBL" id="GLK52201.1"/>
    </source>
</evidence>
<evidence type="ECO:0000256" key="5">
    <source>
        <dbReference type="ARBA" id="ARBA00022692"/>
    </source>
</evidence>
<dbReference type="Proteomes" id="UP001143486">
    <property type="component" value="Unassembled WGS sequence"/>
</dbReference>